<keyword evidence="3" id="KW-1185">Reference proteome</keyword>
<proteinExistence type="predicted"/>
<accession>A0ABR4DXG3</accession>
<gene>
    <name evidence="2" type="ORF">FJTKL_02686</name>
</gene>
<sequence>MVRERSQASQTQRARTARAQEDGKGWGSGSGRVLCAALCGGRVTQDTCPYSLWKPSDFTINSHIKSDPVNNSHNNPICLARPKGCLPNNHQNSCRARTITTTPTHAAPSSCPNGPVLLLGTTKPHSSSQDRALA</sequence>
<comment type="caution">
    <text evidence="2">The sequence shown here is derived from an EMBL/GenBank/DDBJ whole genome shotgun (WGS) entry which is preliminary data.</text>
</comment>
<evidence type="ECO:0000313" key="3">
    <source>
        <dbReference type="Proteomes" id="UP001600888"/>
    </source>
</evidence>
<dbReference type="Proteomes" id="UP001600888">
    <property type="component" value="Unassembled WGS sequence"/>
</dbReference>
<protein>
    <submittedName>
        <fullName evidence="2">Uncharacterized protein</fullName>
    </submittedName>
</protein>
<organism evidence="2 3">
    <name type="scientific">Diaporthe vaccinii</name>
    <dbReference type="NCBI Taxonomy" id="105482"/>
    <lineage>
        <taxon>Eukaryota</taxon>
        <taxon>Fungi</taxon>
        <taxon>Dikarya</taxon>
        <taxon>Ascomycota</taxon>
        <taxon>Pezizomycotina</taxon>
        <taxon>Sordariomycetes</taxon>
        <taxon>Sordariomycetidae</taxon>
        <taxon>Diaporthales</taxon>
        <taxon>Diaporthaceae</taxon>
        <taxon>Diaporthe</taxon>
        <taxon>Diaporthe eres species complex</taxon>
    </lineage>
</organism>
<feature type="region of interest" description="Disordered" evidence="1">
    <location>
        <begin position="1"/>
        <end position="30"/>
    </location>
</feature>
<reference evidence="2 3" key="1">
    <citation type="submission" date="2024-03" db="EMBL/GenBank/DDBJ databases">
        <title>A high-quality draft genome sequence of Diaporthe vaccinii, a causative agent of upright dieback and viscid rot disease in cranberry plants.</title>
        <authorList>
            <person name="Sarrasin M."/>
            <person name="Lang B.F."/>
            <person name="Burger G."/>
        </authorList>
    </citation>
    <scope>NUCLEOTIDE SEQUENCE [LARGE SCALE GENOMIC DNA]</scope>
    <source>
        <strain evidence="2 3">IS7</strain>
    </source>
</reference>
<dbReference type="EMBL" id="JBAWTH010000147">
    <property type="protein sequence ID" value="KAL2274863.1"/>
    <property type="molecule type" value="Genomic_DNA"/>
</dbReference>
<evidence type="ECO:0000256" key="1">
    <source>
        <dbReference type="SAM" id="MobiDB-lite"/>
    </source>
</evidence>
<name>A0ABR4DXG3_9PEZI</name>
<evidence type="ECO:0000313" key="2">
    <source>
        <dbReference type="EMBL" id="KAL2274863.1"/>
    </source>
</evidence>